<proteinExistence type="predicted"/>
<reference evidence="1" key="1">
    <citation type="submission" date="2019-03" db="EMBL/GenBank/DDBJ databases">
        <authorList>
            <person name="Hao L."/>
        </authorList>
    </citation>
    <scope>NUCLEOTIDE SEQUENCE</scope>
</reference>
<gene>
    <name evidence="1" type="ORF">SCFA_190056</name>
</gene>
<name>A0A485LY59_9ZZZZ</name>
<dbReference type="EMBL" id="CAADRM010000080">
    <property type="protein sequence ID" value="VFU13518.1"/>
    <property type="molecule type" value="Genomic_DNA"/>
</dbReference>
<protein>
    <submittedName>
        <fullName evidence="1">Uncharacterized protein</fullName>
    </submittedName>
</protein>
<accession>A0A485LY59</accession>
<organism evidence="1">
    <name type="scientific">anaerobic digester metagenome</name>
    <dbReference type="NCBI Taxonomy" id="1263854"/>
    <lineage>
        <taxon>unclassified sequences</taxon>
        <taxon>metagenomes</taxon>
        <taxon>ecological metagenomes</taxon>
    </lineage>
</organism>
<dbReference type="AlphaFoldDB" id="A0A485LY59"/>
<sequence>MIHCPGSFTDIFQTNIYLTTSS</sequence>
<evidence type="ECO:0000313" key="1">
    <source>
        <dbReference type="EMBL" id="VFU13518.1"/>
    </source>
</evidence>